<keyword evidence="2" id="KW-0378">Hydrolase</keyword>
<dbReference type="Proteomes" id="UP000006048">
    <property type="component" value="Chromosome"/>
</dbReference>
<dbReference type="PATRIC" id="fig|869212.3.peg.625"/>
<dbReference type="PANTHER" id="PTHR43798">
    <property type="entry name" value="MONOACYLGLYCEROL LIPASE"/>
    <property type="match status" value="1"/>
</dbReference>
<feature type="domain" description="AB hydrolase-1" evidence="1">
    <location>
        <begin position="28"/>
        <end position="264"/>
    </location>
</feature>
<dbReference type="GO" id="GO:0016787">
    <property type="term" value="F:hydrolase activity"/>
    <property type="evidence" value="ECO:0007669"/>
    <property type="project" value="UniProtKB-KW"/>
</dbReference>
<dbReference type="InterPro" id="IPR029058">
    <property type="entry name" value="AB_hydrolase_fold"/>
</dbReference>
<dbReference type="KEGG" id="tpx:Turpa_0651"/>
<gene>
    <name evidence="2" type="ordered locus">Turpa_0651</name>
</gene>
<dbReference type="SUPFAM" id="SSF53474">
    <property type="entry name" value="alpha/beta-Hydrolases"/>
    <property type="match status" value="1"/>
</dbReference>
<sequence>MRRSHFRFSGLKLSYLEAGRESSPKLFIAHANGYAAGMYDYLIESLSQRYHVCALDFAGHGESDSTLDFNSWNFFSDQILAFFDHRGWQKVSAIGHSLGGGSLVRAAIQDLNRLEKLILFDPVVLGFLAITYVKLFGNPMARTALGRRADFKNKDQALKIFMRHPANKNWQREAVRAYVDYCIKEDAEGAILCCLPEVEAQIFSQTNYGHLFKLGKIRAETHFVLPPHSNVCPTRVARRIVRNNEKSSLIRLPGTGHLLPFEDRALTLQTVERLLGI</sequence>
<dbReference type="Pfam" id="PF12697">
    <property type="entry name" value="Abhydrolase_6"/>
    <property type="match status" value="1"/>
</dbReference>
<dbReference type="InterPro" id="IPR050266">
    <property type="entry name" value="AB_hydrolase_sf"/>
</dbReference>
<evidence type="ECO:0000313" key="2">
    <source>
        <dbReference type="EMBL" id="AFM11303.1"/>
    </source>
</evidence>
<dbReference type="STRING" id="869212.Turpa_0651"/>
<reference evidence="2 3" key="1">
    <citation type="submission" date="2012-06" db="EMBL/GenBank/DDBJ databases">
        <title>The complete chromosome of genome of Turneriella parva DSM 21527.</title>
        <authorList>
            <consortium name="US DOE Joint Genome Institute (JGI-PGF)"/>
            <person name="Lucas S."/>
            <person name="Han J."/>
            <person name="Lapidus A."/>
            <person name="Bruce D."/>
            <person name="Goodwin L."/>
            <person name="Pitluck S."/>
            <person name="Peters L."/>
            <person name="Kyrpides N."/>
            <person name="Mavromatis K."/>
            <person name="Ivanova N."/>
            <person name="Mikhailova N."/>
            <person name="Chertkov O."/>
            <person name="Detter J.C."/>
            <person name="Tapia R."/>
            <person name="Han C."/>
            <person name="Land M."/>
            <person name="Hauser L."/>
            <person name="Markowitz V."/>
            <person name="Cheng J.-F."/>
            <person name="Hugenholtz P."/>
            <person name="Woyke T."/>
            <person name="Wu D."/>
            <person name="Gronow S."/>
            <person name="Wellnitz S."/>
            <person name="Brambilla E."/>
            <person name="Klenk H.-P."/>
            <person name="Eisen J.A."/>
        </authorList>
    </citation>
    <scope>NUCLEOTIDE SEQUENCE [LARGE SCALE GENOMIC DNA]</scope>
    <source>
        <strain evidence="3">ATCC BAA-1111 / DSM 21527 / NCTC 11395 / H</strain>
    </source>
</reference>
<dbReference type="InterPro" id="IPR000073">
    <property type="entry name" value="AB_hydrolase_1"/>
</dbReference>
<keyword evidence="3" id="KW-1185">Reference proteome</keyword>
<dbReference type="PRINTS" id="PR00111">
    <property type="entry name" value="ABHYDROLASE"/>
</dbReference>
<dbReference type="EMBL" id="CP002959">
    <property type="protein sequence ID" value="AFM11303.1"/>
    <property type="molecule type" value="Genomic_DNA"/>
</dbReference>
<evidence type="ECO:0000313" key="3">
    <source>
        <dbReference type="Proteomes" id="UP000006048"/>
    </source>
</evidence>
<dbReference type="OrthoDB" id="9805423at2"/>
<dbReference type="Gene3D" id="3.40.50.1820">
    <property type="entry name" value="alpha/beta hydrolase"/>
    <property type="match status" value="1"/>
</dbReference>
<name>I4B1Z6_TURPD</name>
<evidence type="ECO:0000259" key="1">
    <source>
        <dbReference type="Pfam" id="PF12697"/>
    </source>
</evidence>
<dbReference type="HOGENOM" id="CLU_020336_22_1_12"/>
<protein>
    <submittedName>
        <fullName evidence="2">Alpha/beta hydrolase fold containing protein</fullName>
    </submittedName>
</protein>
<dbReference type="RefSeq" id="WP_014801821.1">
    <property type="nucleotide sequence ID" value="NC_018020.1"/>
</dbReference>
<proteinExistence type="predicted"/>
<dbReference type="AlphaFoldDB" id="I4B1Z6"/>
<organism evidence="2 3">
    <name type="scientific">Turneriella parva (strain ATCC BAA-1111 / DSM 21527 / NCTC 11395 / H)</name>
    <name type="common">Leptospira parva</name>
    <dbReference type="NCBI Taxonomy" id="869212"/>
    <lineage>
        <taxon>Bacteria</taxon>
        <taxon>Pseudomonadati</taxon>
        <taxon>Spirochaetota</taxon>
        <taxon>Spirochaetia</taxon>
        <taxon>Leptospirales</taxon>
        <taxon>Leptospiraceae</taxon>
        <taxon>Turneriella</taxon>
    </lineage>
</organism>
<accession>I4B1Z6</accession>